<organism evidence="1 2">
    <name type="scientific">Catalinimonas alkaloidigena</name>
    <dbReference type="NCBI Taxonomy" id="1075417"/>
    <lineage>
        <taxon>Bacteria</taxon>
        <taxon>Pseudomonadati</taxon>
        <taxon>Bacteroidota</taxon>
        <taxon>Cytophagia</taxon>
        <taxon>Cytophagales</taxon>
        <taxon>Catalimonadaceae</taxon>
        <taxon>Catalinimonas</taxon>
    </lineage>
</organism>
<gene>
    <name evidence="1" type="ORF">SAMN05421823_11935</name>
</gene>
<name>A0A1G9V757_9BACT</name>
<dbReference type="EMBL" id="FNFO01000019">
    <property type="protein sequence ID" value="SDM67896.1"/>
    <property type="molecule type" value="Genomic_DNA"/>
</dbReference>
<evidence type="ECO:0000313" key="1">
    <source>
        <dbReference type="EMBL" id="SDM67896.1"/>
    </source>
</evidence>
<accession>A0A1G9V757</accession>
<proteinExistence type="predicted"/>
<keyword evidence="2" id="KW-1185">Reference proteome</keyword>
<sequence length="130" mass="14686">MNYQVKELLNEQFNFAAVVIPEDRQREVEATFGLRLNLAEGVKLLQQETDNFQRQDPIHHEIDEMIMQVVGKWGPLPDPANTDEPTGDVSRETVQEAITALSAAVEFVDTDERPQFEEAVAALSAMLEFI</sequence>
<dbReference type="Proteomes" id="UP000198510">
    <property type="component" value="Unassembled WGS sequence"/>
</dbReference>
<evidence type="ECO:0000313" key="2">
    <source>
        <dbReference type="Proteomes" id="UP000198510"/>
    </source>
</evidence>
<dbReference type="RefSeq" id="WP_089688588.1">
    <property type="nucleotide sequence ID" value="NZ_FNFO01000019.1"/>
</dbReference>
<dbReference type="AlphaFoldDB" id="A0A1G9V757"/>
<dbReference type="STRING" id="1075417.SAMN05421823_11935"/>
<protein>
    <submittedName>
        <fullName evidence="1">Uncharacterized protein</fullName>
    </submittedName>
</protein>
<reference evidence="1 2" key="1">
    <citation type="submission" date="2016-10" db="EMBL/GenBank/DDBJ databases">
        <authorList>
            <person name="de Groot N.N."/>
        </authorList>
    </citation>
    <scope>NUCLEOTIDE SEQUENCE [LARGE SCALE GENOMIC DNA]</scope>
    <source>
        <strain evidence="1 2">DSM 25186</strain>
    </source>
</reference>